<organism evidence="1 2">
    <name type="scientific">Homarus americanus</name>
    <name type="common">American lobster</name>
    <dbReference type="NCBI Taxonomy" id="6706"/>
    <lineage>
        <taxon>Eukaryota</taxon>
        <taxon>Metazoa</taxon>
        <taxon>Ecdysozoa</taxon>
        <taxon>Arthropoda</taxon>
        <taxon>Crustacea</taxon>
        <taxon>Multicrustacea</taxon>
        <taxon>Malacostraca</taxon>
        <taxon>Eumalacostraca</taxon>
        <taxon>Eucarida</taxon>
        <taxon>Decapoda</taxon>
        <taxon>Pleocyemata</taxon>
        <taxon>Astacidea</taxon>
        <taxon>Nephropoidea</taxon>
        <taxon>Nephropidae</taxon>
        <taxon>Homarus</taxon>
    </lineage>
</organism>
<evidence type="ECO:0000313" key="2">
    <source>
        <dbReference type="Proteomes" id="UP000747542"/>
    </source>
</evidence>
<dbReference type="Proteomes" id="UP000747542">
    <property type="component" value="Unassembled WGS sequence"/>
</dbReference>
<keyword evidence="2" id="KW-1185">Reference proteome</keyword>
<dbReference type="PANTHER" id="PTHR21398:SF6">
    <property type="entry name" value="AGAP007094-PA"/>
    <property type="match status" value="1"/>
</dbReference>
<gene>
    <name evidence="1" type="ORF">Hamer_G016273</name>
</gene>
<comment type="caution">
    <text evidence="1">The sequence shown here is derived from an EMBL/GenBank/DDBJ whole genome shotgun (WGS) entry which is preliminary data.</text>
</comment>
<protein>
    <submittedName>
        <fullName evidence="1">Uncharacterized protein</fullName>
    </submittedName>
</protein>
<evidence type="ECO:0000313" key="1">
    <source>
        <dbReference type="EMBL" id="KAG7161219.1"/>
    </source>
</evidence>
<accession>A0A8J5JUB6</accession>
<dbReference type="EMBL" id="JAHLQT010029607">
    <property type="protein sequence ID" value="KAG7161219.1"/>
    <property type="molecule type" value="Genomic_DNA"/>
</dbReference>
<dbReference type="AlphaFoldDB" id="A0A8J5JUB6"/>
<name>A0A8J5JUB6_HOMAM</name>
<reference evidence="1" key="1">
    <citation type="journal article" date="2021" name="Sci. Adv.">
        <title>The American lobster genome reveals insights on longevity, neural, and immune adaptations.</title>
        <authorList>
            <person name="Polinski J.M."/>
            <person name="Zimin A.V."/>
            <person name="Clark K.F."/>
            <person name="Kohn A.B."/>
            <person name="Sadowski N."/>
            <person name="Timp W."/>
            <person name="Ptitsyn A."/>
            <person name="Khanna P."/>
            <person name="Romanova D.Y."/>
            <person name="Williams P."/>
            <person name="Greenwood S.J."/>
            <person name="Moroz L.L."/>
            <person name="Walt D.R."/>
            <person name="Bodnar A.G."/>
        </authorList>
    </citation>
    <scope>NUCLEOTIDE SEQUENCE</scope>
    <source>
        <strain evidence="1">GMGI-L3</strain>
    </source>
</reference>
<sequence>MVSLSSPALSTPTATTLPKSLKDNVSVKTSKNTISVMRPHVILMTALACLLYMTEAVQEENGFSFNTNTGMSWLKELTSDGSHAHSRKKRAIGLPPGSNVEVKWSISFPFDTFTFYKAKLQFALPIKIPFPAALIVGGKEGRRSDTLDYNNIEFVEEQQGAPQWYQPEEVSQQEWHSRTKRAARQERASVYTYLEALFDKASLAGRPVSGEEKEYDSFVEAELHGKLNGKCQERYNKCKTSPFDLLPYAVHTVL</sequence>
<proteinExistence type="predicted"/>
<dbReference type="PANTHER" id="PTHR21398">
    <property type="entry name" value="AGAP007094-PA"/>
    <property type="match status" value="1"/>
</dbReference>